<dbReference type="Gene3D" id="3.40.50.2300">
    <property type="match status" value="1"/>
</dbReference>
<dbReference type="Gene3D" id="1.10.10.10">
    <property type="entry name" value="Winged helix-like DNA-binding domain superfamily/Winged helix DNA-binding domain"/>
    <property type="match status" value="1"/>
</dbReference>
<dbReference type="Pfam" id="PF00486">
    <property type="entry name" value="Trans_reg_C"/>
    <property type="match status" value="1"/>
</dbReference>
<dbReference type="GO" id="GO:0005829">
    <property type="term" value="C:cytosol"/>
    <property type="evidence" value="ECO:0007669"/>
    <property type="project" value="TreeGrafter"/>
</dbReference>
<dbReference type="Proteomes" id="UP000630142">
    <property type="component" value="Unassembled WGS sequence"/>
</dbReference>
<dbReference type="SMART" id="SM00862">
    <property type="entry name" value="Trans_reg_C"/>
    <property type="match status" value="1"/>
</dbReference>
<dbReference type="GO" id="GO:0032993">
    <property type="term" value="C:protein-DNA complex"/>
    <property type="evidence" value="ECO:0007669"/>
    <property type="project" value="TreeGrafter"/>
</dbReference>
<proteinExistence type="predicted"/>
<dbReference type="PANTHER" id="PTHR48111">
    <property type="entry name" value="REGULATOR OF RPOS"/>
    <property type="match status" value="1"/>
</dbReference>
<dbReference type="SUPFAM" id="SSF52172">
    <property type="entry name" value="CheY-like"/>
    <property type="match status" value="1"/>
</dbReference>
<dbReference type="RefSeq" id="WP_189503080.1">
    <property type="nucleotide sequence ID" value="NZ_BMZQ01000001.1"/>
</dbReference>
<comment type="caution">
    <text evidence="8">The sequence shown here is derived from an EMBL/GenBank/DDBJ whole genome shotgun (WGS) entry which is preliminary data.</text>
</comment>
<dbReference type="InterPro" id="IPR036388">
    <property type="entry name" value="WH-like_DNA-bd_sf"/>
</dbReference>
<evidence type="ECO:0000313" key="8">
    <source>
        <dbReference type="EMBL" id="GHD12965.1"/>
    </source>
</evidence>
<keyword evidence="3" id="KW-0804">Transcription</keyword>
<dbReference type="InterPro" id="IPR001867">
    <property type="entry name" value="OmpR/PhoB-type_DNA-bd"/>
</dbReference>
<dbReference type="PANTHER" id="PTHR48111:SF67">
    <property type="entry name" value="TRANSCRIPTIONAL REGULATORY PROTEIN TCTD"/>
    <property type="match status" value="1"/>
</dbReference>
<evidence type="ECO:0000256" key="5">
    <source>
        <dbReference type="PROSITE-ProRule" id="PRU01091"/>
    </source>
</evidence>
<dbReference type="SUPFAM" id="SSF46894">
    <property type="entry name" value="C-terminal effector domain of the bipartite response regulators"/>
    <property type="match status" value="1"/>
</dbReference>
<name>A0A8J3DWC8_9HYPH</name>
<protein>
    <submittedName>
        <fullName evidence="8">Transcriptional regulator</fullName>
    </submittedName>
</protein>
<dbReference type="InterPro" id="IPR011006">
    <property type="entry name" value="CheY-like_superfamily"/>
</dbReference>
<dbReference type="PROSITE" id="PS50110">
    <property type="entry name" value="RESPONSE_REGULATORY"/>
    <property type="match status" value="1"/>
</dbReference>
<feature type="modified residue" description="4-aspartylphosphate" evidence="4">
    <location>
        <position position="60"/>
    </location>
</feature>
<gene>
    <name evidence="8" type="ORF">GCM10016234_17950</name>
</gene>
<feature type="domain" description="Response regulatory" evidence="6">
    <location>
        <begin position="1"/>
        <end position="116"/>
    </location>
</feature>
<evidence type="ECO:0000256" key="1">
    <source>
        <dbReference type="ARBA" id="ARBA00023015"/>
    </source>
</evidence>
<evidence type="ECO:0000256" key="2">
    <source>
        <dbReference type="ARBA" id="ARBA00023125"/>
    </source>
</evidence>
<accession>A0A8J3DWC8</accession>
<organism evidence="8 9">
    <name type="scientific">Tianweitania populi</name>
    <dbReference type="NCBI Taxonomy" id="1607949"/>
    <lineage>
        <taxon>Bacteria</taxon>
        <taxon>Pseudomonadati</taxon>
        <taxon>Pseudomonadota</taxon>
        <taxon>Alphaproteobacteria</taxon>
        <taxon>Hyphomicrobiales</taxon>
        <taxon>Phyllobacteriaceae</taxon>
        <taxon>Tianweitania</taxon>
    </lineage>
</organism>
<keyword evidence="4" id="KW-0597">Phosphoprotein</keyword>
<dbReference type="EMBL" id="BMZQ01000001">
    <property type="protein sequence ID" value="GHD12965.1"/>
    <property type="molecule type" value="Genomic_DNA"/>
</dbReference>
<keyword evidence="9" id="KW-1185">Reference proteome</keyword>
<dbReference type="CDD" id="cd00383">
    <property type="entry name" value="trans_reg_C"/>
    <property type="match status" value="1"/>
</dbReference>
<dbReference type="InterPro" id="IPR001789">
    <property type="entry name" value="Sig_transdc_resp-reg_receiver"/>
</dbReference>
<evidence type="ECO:0000259" key="7">
    <source>
        <dbReference type="PROSITE" id="PS51755"/>
    </source>
</evidence>
<reference evidence="8" key="2">
    <citation type="submission" date="2020-09" db="EMBL/GenBank/DDBJ databases">
        <authorList>
            <person name="Sun Q."/>
            <person name="Kim S."/>
        </authorList>
    </citation>
    <scope>NUCLEOTIDE SEQUENCE</scope>
    <source>
        <strain evidence="8">KCTC 42249</strain>
    </source>
</reference>
<evidence type="ECO:0000256" key="4">
    <source>
        <dbReference type="PROSITE-ProRule" id="PRU00169"/>
    </source>
</evidence>
<dbReference type="GO" id="GO:0000156">
    <property type="term" value="F:phosphorelay response regulator activity"/>
    <property type="evidence" value="ECO:0007669"/>
    <property type="project" value="TreeGrafter"/>
</dbReference>
<dbReference type="AlphaFoldDB" id="A0A8J3DWC8"/>
<dbReference type="PROSITE" id="PS51755">
    <property type="entry name" value="OMPR_PHOB"/>
    <property type="match status" value="1"/>
</dbReference>
<reference evidence="8" key="1">
    <citation type="journal article" date="2014" name="Int. J. Syst. Evol. Microbiol.">
        <title>Complete genome sequence of Corynebacterium casei LMG S-19264T (=DSM 44701T), isolated from a smear-ripened cheese.</title>
        <authorList>
            <consortium name="US DOE Joint Genome Institute (JGI-PGF)"/>
            <person name="Walter F."/>
            <person name="Albersmeier A."/>
            <person name="Kalinowski J."/>
            <person name="Ruckert C."/>
        </authorList>
    </citation>
    <scope>NUCLEOTIDE SEQUENCE</scope>
    <source>
        <strain evidence="8">KCTC 42249</strain>
    </source>
</reference>
<keyword evidence="1" id="KW-0805">Transcription regulation</keyword>
<sequence length="223" mass="25351">MIVIVDERDLVKEGYQSLFNREGIASAGFRSAEFGDWVESVAPSDLKSVRAFLIGECSEDKVSPRAIRSRTAAPVIALSEHHSLENTLRLFETGVDDVIRKPVHIREILARIAAIRRRVQDDVVSYTEVGPMRIYTDGRDPEINGAPLPLPRRERRILEYLASNRGRRVTKSQVFNAIYGLFDDAVEENVVESHISKLRKKLREKLGFDPIESKRFLGYQLMA</sequence>
<keyword evidence="2 5" id="KW-0238">DNA-binding</keyword>
<dbReference type="GO" id="GO:0000976">
    <property type="term" value="F:transcription cis-regulatory region binding"/>
    <property type="evidence" value="ECO:0007669"/>
    <property type="project" value="TreeGrafter"/>
</dbReference>
<feature type="DNA-binding region" description="OmpR/PhoB-type" evidence="5">
    <location>
        <begin position="124"/>
        <end position="223"/>
    </location>
</feature>
<evidence type="ECO:0000256" key="3">
    <source>
        <dbReference type="ARBA" id="ARBA00023163"/>
    </source>
</evidence>
<dbReference type="InterPro" id="IPR016032">
    <property type="entry name" value="Sig_transdc_resp-reg_C-effctor"/>
</dbReference>
<evidence type="ECO:0000313" key="9">
    <source>
        <dbReference type="Proteomes" id="UP000630142"/>
    </source>
</evidence>
<feature type="domain" description="OmpR/PhoB-type" evidence="7">
    <location>
        <begin position="124"/>
        <end position="223"/>
    </location>
</feature>
<evidence type="ECO:0000259" key="6">
    <source>
        <dbReference type="PROSITE" id="PS50110"/>
    </source>
</evidence>
<dbReference type="InterPro" id="IPR039420">
    <property type="entry name" value="WalR-like"/>
</dbReference>
<dbReference type="GO" id="GO:0006355">
    <property type="term" value="P:regulation of DNA-templated transcription"/>
    <property type="evidence" value="ECO:0007669"/>
    <property type="project" value="InterPro"/>
</dbReference>